<organism evidence="4 5">
    <name type="scientific">Ignicoccus hospitalis (strain KIN4/I / DSM 18386 / JCM 14125)</name>
    <dbReference type="NCBI Taxonomy" id="453591"/>
    <lineage>
        <taxon>Archaea</taxon>
        <taxon>Thermoproteota</taxon>
        <taxon>Thermoprotei</taxon>
        <taxon>Desulfurococcales</taxon>
        <taxon>Desulfurococcaceae</taxon>
        <taxon>Ignicoccus</taxon>
    </lineage>
</organism>
<dbReference type="InterPro" id="IPR020536">
    <property type="entry name" value="ThiI_AANH"/>
</dbReference>
<dbReference type="InterPro" id="IPR014729">
    <property type="entry name" value="Rossmann-like_a/b/a_fold"/>
</dbReference>
<dbReference type="HOGENOM" id="CLU_1451402_0_0_2"/>
<dbReference type="SUPFAM" id="SSF52402">
    <property type="entry name" value="Adenine nucleotide alpha hydrolases-like"/>
    <property type="match status" value="1"/>
</dbReference>
<dbReference type="Proteomes" id="UP000000262">
    <property type="component" value="Chromosome"/>
</dbReference>
<keyword evidence="2" id="KW-0067">ATP-binding</keyword>
<protein>
    <submittedName>
        <fullName evidence="4">Thiamine biosynthesis protein</fullName>
    </submittedName>
</protein>
<accession>A8A9J3</accession>
<dbReference type="Gene3D" id="3.40.50.620">
    <property type="entry name" value="HUPs"/>
    <property type="match status" value="1"/>
</dbReference>
<dbReference type="eggNOG" id="arCOG00038">
    <property type="taxonomic scope" value="Archaea"/>
</dbReference>
<dbReference type="GO" id="GO:0004810">
    <property type="term" value="F:CCA tRNA nucleotidyltransferase activity"/>
    <property type="evidence" value="ECO:0007669"/>
    <property type="project" value="InterPro"/>
</dbReference>
<feature type="domain" description="Thil AANH" evidence="3">
    <location>
        <begin position="54"/>
        <end position="125"/>
    </location>
</feature>
<dbReference type="STRING" id="453591.Igni_0412"/>
<sequence>MFSGGLDSFYLLQVLRPKRVAHFIVNFRQTLLALRALSALDPEVVLYDHRPFLKAVSAELAKHQMGEYLCLACKRGMVLRASQHGVPIMGDSLGQVASQTLQNAAFVSRGVKVLRPLFGSDKEDLGVEDPLAQAGSAVQCPFKPEPVATKPPRGAKARALEFIIRKNLHLSRRVAVRRASELTALG</sequence>
<keyword evidence="5" id="KW-1185">Reference proteome</keyword>
<dbReference type="GO" id="GO:0005524">
    <property type="term" value="F:ATP binding"/>
    <property type="evidence" value="ECO:0007669"/>
    <property type="project" value="UniProtKB-KW"/>
</dbReference>
<evidence type="ECO:0000256" key="2">
    <source>
        <dbReference type="ARBA" id="ARBA00022840"/>
    </source>
</evidence>
<dbReference type="PhylomeDB" id="A8A9J3"/>
<evidence type="ECO:0000313" key="5">
    <source>
        <dbReference type="Proteomes" id="UP000000262"/>
    </source>
</evidence>
<evidence type="ECO:0000256" key="1">
    <source>
        <dbReference type="ARBA" id="ARBA00022741"/>
    </source>
</evidence>
<gene>
    <name evidence="4" type="ordered locus">Igni_0412</name>
</gene>
<keyword evidence="1" id="KW-0547">Nucleotide-binding</keyword>
<evidence type="ECO:0000259" key="3">
    <source>
        <dbReference type="Pfam" id="PF02568"/>
    </source>
</evidence>
<proteinExistence type="predicted"/>
<dbReference type="AlphaFoldDB" id="A8A9J3"/>
<name>A8A9J3_IGNH4</name>
<dbReference type="Pfam" id="PF02568">
    <property type="entry name" value="ThiI"/>
    <property type="match status" value="1"/>
</dbReference>
<reference evidence="4 5" key="1">
    <citation type="journal article" date="2008" name="Genome Biol.">
        <title>A genomic analysis of the archaeal system Ignicoccus hospitalis-Nanoarchaeum equitans.</title>
        <authorList>
            <person name="Podar M."/>
            <person name="Anderson I."/>
            <person name="Makarova K.S."/>
            <person name="Elkins J.G."/>
            <person name="Ivanova N."/>
            <person name="Wall M.A."/>
            <person name="Lykidis A."/>
            <person name="Mavromatis K."/>
            <person name="Sun H."/>
            <person name="Hudson M.E."/>
            <person name="Chen W."/>
            <person name="Deciu C."/>
            <person name="Hutchison D."/>
            <person name="Eads J.R."/>
            <person name="Anderson A."/>
            <person name="Fernandes F."/>
            <person name="Szeto E."/>
            <person name="Lapidus A."/>
            <person name="Kyrpides N.C."/>
            <person name="Saier M.H.Jr."/>
            <person name="Richardson P.M."/>
            <person name="Rachel R."/>
            <person name="Huber H."/>
            <person name="Eisen J.A."/>
            <person name="Koonin E.V."/>
            <person name="Keller M."/>
            <person name="Stetter K.O."/>
        </authorList>
    </citation>
    <scope>NUCLEOTIDE SEQUENCE [LARGE SCALE GENOMIC DNA]</scope>
    <source>
        <strain evidence="5">KIN4/I / DSM 18386 / JCM 14125</strain>
    </source>
</reference>
<dbReference type="EMBL" id="CP000816">
    <property type="protein sequence ID" value="ABU81595.1"/>
    <property type="molecule type" value="Genomic_DNA"/>
</dbReference>
<evidence type="ECO:0000313" key="4">
    <source>
        <dbReference type="EMBL" id="ABU81595.1"/>
    </source>
</evidence>
<dbReference type="KEGG" id="iho:Igni_0412"/>